<dbReference type="GO" id="GO:0008962">
    <property type="term" value="F:phosphatidylglycerophosphatase activity"/>
    <property type="evidence" value="ECO:0007669"/>
    <property type="project" value="InterPro"/>
</dbReference>
<dbReference type="PATRIC" id="fig|883114.3.peg.232"/>
<gene>
    <name evidence="2" type="ORF">HMPREF9709_00236</name>
</gene>
<dbReference type="Proteomes" id="UP000004191">
    <property type="component" value="Unassembled WGS sequence"/>
</dbReference>
<keyword evidence="3" id="KW-1185">Reference proteome</keyword>
<dbReference type="InterPro" id="IPR007686">
    <property type="entry name" value="YutG/PgpA"/>
</dbReference>
<dbReference type="GeneID" id="96998258"/>
<comment type="caution">
    <text evidence="2">The sequence shown here is derived from an EMBL/GenBank/DDBJ whole genome shotgun (WGS) entry which is preliminary data.</text>
</comment>
<evidence type="ECO:0000313" key="3">
    <source>
        <dbReference type="Proteomes" id="UP000004191"/>
    </source>
</evidence>
<dbReference type="CDD" id="cd06971">
    <property type="entry name" value="PgpA"/>
    <property type="match status" value="1"/>
</dbReference>
<sequence length="177" mass="19842">MPNNIKQQYKHSMETLTQKAKEELRERGVRLRDIADIVYDLQSPYIKDLSIEFCEYSVKKVLEKREVVNAVLTGIQIDKLAEKDLIEEPILSVIKSDEGLYGIDEILPLSIINLYGSIGLTNFGFLDKEKTGIIKELDIAKTGAVNTFLDDIVAAIAAAAASRIAHSTREPNKKSYE</sequence>
<name>H3NLM5_9FIRM</name>
<dbReference type="RefSeq" id="WP_005397146.1">
    <property type="nucleotide sequence ID" value="NZ_JH601088.1"/>
</dbReference>
<evidence type="ECO:0000313" key="2">
    <source>
        <dbReference type="EMBL" id="EHR35790.1"/>
    </source>
</evidence>
<dbReference type="PIRSF" id="PIRSF019587">
    <property type="entry name" value="PGPase"/>
    <property type="match status" value="1"/>
</dbReference>
<protein>
    <recommendedName>
        <fullName evidence="1">YutG/PgpA domain-containing protein</fullName>
    </recommendedName>
</protein>
<dbReference type="Gene3D" id="1.10.3760.10">
    <property type="entry name" value="PgpA-like"/>
    <property type="match status" value="1"/>
</dbReference>
<organism evidence="2 3">
    <name type="scientific">Helcococcus kunzii ATCC 51366</name>
    <dbReference type="NCBI Taxonomy" id="883114"/>
    <lineage>
        <taxon>Bacteria</taxon>
        <taxon>Bacillati</taxon>
        <taxon>Bacillota</taxon>
        <taxon>Tissierellia</taxon>
        <taxon>Tissierellales</taxon>
        <taxon>Peptoniphilaceae</taxon>
        <taxon>Helcococcus</taxon>
    </lineage>
</organism>
<proteinExistence type="predicted"/>
<dbReference type="GO" id="GO:0006629">
    <property type="term" value="P:lipid metabolic process"/>
    <property type="evidence" value="ECO:0007669"/>
    <property type="project" value="InterPro"/>
</dbReference>
<feature type="domain" description="YutG/PgpA" evidence="1">
    <location>
        <begin position="58"/>
        <end position="166"/>
    </location>
</feature>
<reference evidence="2 3" key="1">
    <citation type="submission" date="2012-01" db="EMBL/GenBank/DDBJ databases">
        <title>The Genome Sequence of Helcococcus kunzii ATCC 51366.</title>
        <authorList>
            <consortium name="The Broad Institute Genome Sequencing Platform"/>
            <person name="Earl A."/>
            <person name="Ward D."/>
            <person name="Feldgarden M."/>
            <person name="Gevers D."/>
            <person name="Huys G."/>
            <person name="Young S.K."/>
            <person name="Zeng Q."/>
            <person name="Gargeya S."/>
            <person name="Fitzgerald M."/>
            <person name="Haas B."/>
            <person name="Abouelleil A."/>
            <person name="Alvarado L."/>
            <person name="Arachchi H.M."/>
            <person name="Berlin A."/>
            <person name="Chapman S.B."/>
            <person name="Gearin G."/>
            <person name="Goldberg J."/>
            <person name="Griggs A."/>
            <person name="Gujja S."/>
            <person name="Hansen M."/>
            <person name="Heiman D."/>
            <person name="Howarth C."/>
            <person name="Larimer J."/>
            <person name="Lui A."/>
            <person name="MacDonald P.J.P."/>
            <person name="McCowen C."/>
            <person name="Montmayeur A."/>
            <person name="Murphy C."/>
            <person name="Neiman D."/>
            <person name="Pearson M."/>
            <person name="Priest M."/>
            <person name="Roberts A."/>
            <person name="Saif S."/>
            <person name="Shea T."/>
            <person name="Sisk P."/>
            <person name="Stolte C."/>
            <person name="Sykes S."/>
            <person name="Wortman J."/>
            <person name="Nusbaum C."/>
            <person name="Birren B."/>
        </authorList>
    </citation>
    <scope>NUCLEOTIDE SEQUENCE [LARGE SCALE GENOMIC DNA]</scope>
    <source>
        <strain evidence="2 3">ATCC 51366</strain>
    </source>
</reference>
<accession>H3NLM5</accession>
<dbReference type="OrthoDB" id="9793244at2"/>
<dbReference type="InterPro" id="IPR036681">
    <property type="entry name" value="PgpA-like_sf"/>
</dbReference>
<dbReference type="HOGENOM" id="CLU_110655_0_0_9"/>
<dbReference type="InterPro" id="IPR026038">
    <property type="entry name" value="Put_PGPase"/>
</dbReference>
<dbReference type="STRING" id="883114.HMPREF9709_00236"/>
<dbReference type="EMBL" id="AGEI01000007">
    <property type="protein sequence ID" value="EHR35790.1"/>
    <property type="molecule type" value="Genomic_DNA"/>
</dbReference>
<dbReference type="Pfam" id="PF04608">
    <property type="entry name" value="PgpA"/>
    <property type="match status" value="1"/>
</dbReference>
<dbReference type="SUPFAM" id="SSF101307">
    <property type="entry name" value="YutG-like"/>
    <property type="match status" value="1"/>
</dbReference>
<dbReference type="AlphaFoldDB" id="H3NLM5"/>
<dbReference type="eggNOG" id="COG1267">
    <property type="taxonomic scope" value="Bacteria"/>
</dbReference>
<evidence type="ECO:0000259" key="1">
    <source>
        <dbReference type="Pfam" id="PF04608"/>
    </source>
</evidence>